<dbReference type="InterPro" id="IPR052976">
    <property type="entry name" value="Scoloptoxin-like"/>
</dbReference>
<evidence type="ECO:0000313" key="4">
    <source>
        <dbReference type="EMBL" id="CAH1168075.1"/>
    </source>
</evidence>
<keyword evidence="2" id="KW-0732">Signal</keyword>
<feature type="region of interest" description="Disordered" evidence="1">
    <location>
        <begin position="338"/>
        <end position="367"/>
    </location>
</feature>
<dbReference type="AlphaFoldDB" id="A0A9P0DQ65"/>
<organism evidence="4 5">
    <name type="scientific">Phyllotreta striolata</name>
    <name type="common">Striped flea beetle</name>
    <name type="synonym">Crioceris striolata</name>
    <dbReference type="NCBI Taxonomy" id="444603"/>
    <lineage>
        <taxon>Eukaryota</taxon>
        <taxon>Metazoa</taxon>
        <taxon>Ecdysozoa</taxon>
        <taxon>Arthropoda</taxon>
        <taxon>Hexapoda</taxon>
        <taxon>Insecta</taxon>
        <taxon>Pterygota</taxon>
        <taxon>Neoptera</taxon>
        <taxon>Endopterygota</taxon>
        <taxon>Coleoptera</taxon>
        <taxon>Polyphaga</taxon>
        <taxon>Cucujiformia</taxon>
        <taxon>Chrysomeloidea</taxon>
        <taxon>Chrysomelidae</taxon>
        <taxon>Galerucinae</taxon>
        <taxon>Alticini</taxon>
        <taxon>Phyllotreta</taxon>
    </lineage>
</organism>
<feature type="compositionally biased region" description="Polar residues" evidence="1">
    <location>
        <begin position="552"/>
        <end position="564"/>
    </location>
</feature>
<gene>
    <name evidence="4" type="ORF">PHYEVI_LOCUS4663</name>
</gene>
<dbReference type="InterPro" id="IPR002557">
    <property type="entry name" value="Chitin-bd_dom"/>
</dbReference>
<feature type="compositionally biased region" description="Basic and acidic residues" evidence="1">
    <location>
        <begin position="183"/>
        <end position="195"/>
    </location>
</feature>
<dbReference type="PANTHER" id="PTHR22933">
    <property type="entry name" value="FI18007P1-RELATED"/>
    <property type="match status" value="1"/>
</dbReference>
<feature type="signal peptide" evidence="2">
    <location>
        <begin position="1"/>
        <end position="28"/>
    </location>
</feature>
<dbReference type="GO" id="GO:0005576">
    <property type="term" value="C:extracellular region"/>
    <property type="evidence" value="ECO:0007669"/>
    <property type="project" value="InterPro"/>
</dbReference>
<keyword evidence="5" id="KW-1185">Reference proteome</keyword>
<dbReference type="EMBL" id="OU900095">
    <property type="protein sequence ID" value="CAH1168075.1"/>
    <property type="molecule type" value="Genomic_DNA"/>
</dbReference>
<dbReference type="PROSITE" id="PS50940">
    <property type="entry name" value="CHIT_BIND_II"/>
    <property type="match status" value="1"/>
</dbReference>
<evidence type="ECO:0000259" key="3">
    <source>
        <dbReference type="PROSITE" id="PS50940"/>
    </source>
</evidence>
<evidence type="ECO:0000256" key="2">
    <source>
        <dbReference type="SAM" id="SignalP"/>
    </source>
</evidence>
<sequence length="746" mass="83348">MVRANGEFRDMGAWVVLSVLGVVGAALGQALRGADTGPFSCNGRSAGYYADVSKGCQIYHMCDGLGRQFSYSCPNATLFQQRMLICDHWYMVNCSRATADYSANLLIGQKDKLFVEDSEMSAYSRTPRPDLLNAPSSAAEYNLIYRIGETNLSPRKFVGVENSDERSSEEPTYFPPSQWSTEAPKRENVGRRKSDQIGFENRQNKALFGKNDAVVYKSNFKATTPVYPQSVEDTTGNPNNIGLQPPDYIEENSNYQSQSSDYSDKNFDPIFELLPPRFGKDGNNKLNAISKFEDDLPVDEPEFRNTAKLTERFDYDQEQDQPNKVVVNFQSNFKATTPQYPSFVDTTSPEPGDVGVLPPNNDKNKVRNGVNFESRFKATTPQYPTFVESTSANPVDVGLLPPQNDKDALKYSNSPLFESNYDDNEHVQFESNFKATTPQYPTFVESTSPNPDDVGLLPPQNAKDSVKYYKEPTYDDKKPIRVQFESRFKATTPQYPTFVESTSPNPVDVGLLPPQNDKNNVRYYKNPSYQSNFDSKKEVPVQFESKFKATTPQYPTRVDSTSPNPFDVGLVPPKRAGGVAYKSTFRATTPKYPPFVDATSPDPSNLGIVAPGNSVVNFHSDFKATTPVYPKLVASTSPDPGQAGLLPPQNFRVAGLAEPGGAEEEYNLPAKPFAPLGLQADYTAEEDLQELPGIRLSNFMKSFNKQQWQMLRHALKIPEYDFPLDDFVRPGYDSVVNSFEPKGRRK</sequence>
<dbReference type="Proteomes" id="UP001153712">
    <property type="component" value="Chromosome 2"/>
</dbReference>
<dbReference type="Pfam" id="PF01607">
    <property type="entry name" value="CBM_14"/>
    <property type="match status" value="1"/>
</dbReference>
<protein>
    <recommendedName>
        <fullName evidence="3">Chitin-binding type-2 domain-containing protein</fullName>
    </recommendedName>
</protein>
<name>A0A9P0DQ65_PHYSR</name>
<reference evidence="4" key="1">
    <citation type="submission" date="2022-01" db="EMBL/GenBank/DDBJ databases">
        <authorList>
            <person name="King R."/>
        </authorList>
    </citation>
    <scope>NUCLEOTIDE SEQUENCE</scope>
</reference>
<dbReference type="OrthoDB" id="6379319at2759"/>
<dbReference type="InterPro" id="IPR036508">
    <property type="entry name" value="Chitin-bd_dom_sf"/>
</dbReference>
<feature type="compositionally biased region" description="Polar residues" evidence="1">
    <location>
        <begin position="338"/>
        <end position="349"/>
    </location>
</feature>
<dbReference type="SUPFAM" id="SSF57625">
    <property type="entry name" value="Invertebrate chitin-binding proteins"/>
    <property type="match status" value="1"/>
</dbReference>
<evidence type="ECO:0000256" key="1">
    <source>
        <dbReference type="SAM" id="MobiDB-lite"/>
    </source>
</evidence>
<feature type="domain" description="Chitin-binding type-2" evidence="3">
    <location>
        <begin position="38"/>
        <end position="96"/>
    </location>
</feature>
<proteinExistence type="predicted"/>
<feature type="region of interest" description="Disordered" evidence="1">
    <location>
        <begin position="161"/>
        <end position="198"/>
    </location>
</feature>
<dbReference type="PANTHER" id="PTHR22933:SF44">
    <property type="entry name" value="RE15157P"/>
    <property type="match status" value="1"/>
</dbReference>
<evidence type="ECO:0000313" key="5">
    <source>
        <dbReference type="Proteomes" id="UP001153712"/>
    </source>
</evidence>
<feature type="chain" id="PRO_5040437569" description="Chitin-binding type-2 domain-containing protein" evidence="2">
    <location>
        <begin position="29"/>
        <end position="746"/>
    </location>
</feature>
<accession>A0A9P0DQ65</accession>
<feature type="region of interest" description="Disordered" evidence="1">
    <location>
        <begin position="552"/>
        <end position="571"/>
    </location>
</feature>
<dbReference type="Gene3D" id="2.170.140.10">
    <property type="entry name" value="Chitin binding domain"/>
    <property type="match status" value="1"/>
</dbReference>
<dbReference type="GO" id="GO:0008061">
    <property type="term" value="F:chitin binding"/>
    <property type="evidence" value="ECO:0007669"/>
    <property type="project" value="InterPro"/>
</dbReference>